<evidence type="ECO:0000313" key="2">
    <source>
        <dbReference type="Proteomes" id="UP001283361"/>
    </source>
</evidence>
<keyword evidence="2" id="KW-1185">Reference proteome</keyword>
<dbReference type="InterPro" id="IPR011249">
    <property type="entry name" value="Metalloenz_LuxS/M16"/>
</dbReference>
<gene>
    <name evidence="1" type="ORF">RRG08_047644</name>
</gene>
<comment type="caution">
    <text evidence="1">The sequence shown here is derived from an EMBL/GenBank/DDBJ whole genome shotgun (WGS) entry which is preliminary data.</text>
</comment>
<dbReference type="GO" id="GO:0046872">
    <property type="term" value="F:metal ion binding"/>
    <property type="evidence" value="ECO:0007669"/>
    <property type="project" value="InterPro"/>
</dbReference>
<accession>A0AAE0ZQS6</accession>
<sequence>MTRHDENNNIQCYVLTTDGQPRKVSCTPFFKILHPESLIIQEAQNGLLPSHTYGVLPRGDLTHITSLTHQQLQEAHAKHLCPSYASFLGFPPTATCFLESHMEFIDSSQVEFSQIEPSMGEPLEQCWKKPQSKHELRVAPLIYRQET</sequence>
<organism evidence="1 2">
    <name type="scientific">Elysia crispata</name>
    <name type="common">lettuce slug</name>
    <dbReference type="NCBI Taxonomy" id="231223"/>
    <lineage>
        <taxon>Eukaryota</taxon>
        <taxon>Metazoa</taxon>
        <taxon>Spiralia</taxon>
        <taxon>Lophotrochozoa</taxon>
        <taxon>Mollusca</taxon>
        <taxon>Gastropoda</taxon>
        <taxon>Heterobranchia</taxon>
        <taxon>Euthyneura</taxon>
        <taxon>Panpulmonata</taxon>
        <taxon>Sacoglossa</taxon>
        <taxon>Placobranchoidea</taxon>
        <taxon>Plakobranchidae</taxon>
        <taxon>Elysia</taxon>
    </lineage>
</organism>
<reference evidence="1" key="1">
    <citation type="journal article" date="2023" name="G3 (Bethesda)">
        <title>A reference genome for the long-term kleptoplast-retaining sea slug Elysia crispata morphotype clarki.</title>
        <authorList>
            <person name="Eastman K.E."/>
            <person name="Pendleton A.L."/>
            <person name="Shaikh M.A."/>
            <person name="Suttiyut T."/>
            <person name="Ogas R."/>
            <person name="Tomko P."/>
            <person name="Gavelis G."/>
            <person name="Widhalm J.R."/>
            <person name="Wisecaver J.H."/>
        </authorList>
    </citation>
    <scope>NUCLEOTIDE SEQUENCE</scope>
    <source>
        <strain evidence="1">ECLA1</strain>
    </source>
</reference>
<dbReference type="EMBL" id="JAWDGP010003495">
    <property type="protein sequence ID" value="KAK3773870.1"/>
    <property type="molecule type" value="Genomic_DNA"/>
</dbReference>
<protein>
    <submittedName>
        <fullName evidence="1">Uncharacterized protein</fullName>
    </submittedName>
</protein>
<dbReference type="SUPFAM" id="SSF63411">
    <property type="entry name" value="LuxS/MPP-like metallohydrolase"/>
    <property type="match status" value="1"/>
</dbReference>
<proteinExistence type="predicted"/>
<name>A0AAE0ZQS6_9GAST</name>
<dbReference type="AlphaFoldDB" id="A0AAE0ZQS6"/>
<dbReference type="Gene3D" id="3.30.830.10">
    <property type="entry name" value="Metalloenzyme, LuxS/M16 peptidase-like"/>
    <property type="match status" value="1"/>
</dbReference>
<dbReference type="Proteomes" id="UP001283361">
    <property type="component" value="Unassembled WGS sequence"/>
</dbReference>
<evidence type="ECO:0000313" key="1">
    <source>
        <dbReference type="EMBL" id="KAK3773870.1"/>
    </source>
</evidence>